<dbReference type="Gene3D" id="1.10.630.10">
    <property type="entry name" value="Cytochrome P450"/>
    <property type="match status" value="1"/>
</dbReference>
<reference evidence="9" key="1">
    <citation type="submission" date="2015-11" db="EMBL/GenBank/DDBJ databases">
        <authorList>
            <person name="Varghese N."/>
        </authorList>
    </citation>
    <scope>NUCLEOTIDE SEQUENCE [LARGE SCALE GENOMIC DNA]</scope>
    <source>
        <strain evidence="9">DSM 45899</strain>
    </source>
</reference>
<dbReference type="InterPro" id="IPR001128">
    <property type="entry name" value="Cyt_P450"/>
</dbReference>
<keyword evidence="9" id="KW-1185">Reference proteome</keyword>
<dbReference type="PRINTS" id="PR00359">
    <property type="entry name" value="BP450"/>
</dbReference>
<dbReference type="PROSITE" id="PS00086">
    <property type="entry name" value="CYTOCHROME_P450"/>
    <property type="match status" value="1"/>
</dbReference>
<sequence>MASTLPADDVTRILLDLFSPAHRADPYPLFAQLREGGPVHETPLGIRLVTRHAECTAVLQNPSWGHNQGPDGAFRGGDSFLFMNPPQHTRLRGMVSRTFTPRMISGLAPRIERLVDQLLDDMVSAGETDLIAALAYPLPMTIVCELLGIPATDYPVFHEWSIAIARGLDPEILLSPEEKTRRDESTAAFYDYFRELAVSRRDQPAGDLISALAAVDENGDGLSDTELLGTGNLLLNAGHETSVNLIGNGLLALLRHPDQLAALRADPELVPSAVQELLRFDAPIQLIPRDALTELELAGELLPPGSGVAVLLAAANRDPAAYPDPDRLDVTRFHGRQAAPPRHLAFSLGVHFCLGAGLALLEMETLLRRLIERGITIDPLTDEPDFKPNVILRGPERLPVSVHEPARRRA</sequence>
<protein>
    <recommendedName>
        <fullName evidence="10">Cytochrome P450</fullName>
    </recommendedName>
</protein>
<evidence type="ECO:0000256" key="4">
    <source>
        <dbReference type="ARBA" id="ARBA00023002"/>
    </source>
</evidence>
<dbReference type="FunFam" id="1.10.630.10:FF:000018">
    <property type="entry name" value="Cytochrome P450 monooxygenase"/>
    <property type="match status" value="1"/>
</dbReference>
<evidence type="ECO:0000256" key="6">
    <source>
        <dbReference type="ARBA" id="ARBA00023033"/>
    </source>
</evidence>
<dbReference type="InterPro" id="IPR017972">
    <property type="entry name" value="Cyt_P450_CS"/>
</dbReference>
<evidence type="ECO:0000313" key="9">
    <source>
        <dbReference type="Proteomes" id="UP000198802"/>
    </source>
</evidence>
<name>A0A0S4QJN3_9ACTN</name>
<keyword evidence="2 7" id="KW-0349">Heme</keyword>
<evidence type="ECO:0000256" key="7">
    <source>
        <dbReference type="RuleBase" id="RU000461"/>
    </source>
</evidence>
<dbReference type="EMBL" id="FAOZ01000005">
    <property type="protein sequence ID" value="CUU55449.1"/>
    <property type="molecule type" value="Genomic_DNA"/>
</dbReference>
<dbReference type="GO" id="GO:0005506">
    <property type="term" value="F:iron ion binding"/>
    <property type="evidence" value="ECO:0007669"/>
    <property type="project" value="InterPro"/>
</dbReference>
<evidence type="ECO:0000313" key="8">
    <source>
        <dbReference type="EMBL" id="CUU55449.1"/>
    </source>
</evidence>
<dbReference type="PANTHER" id="PTHR46696:SF1">
    <property type="entry name" value="CYTOCHROME P450 YJIB-RELATED"/>
    <property type="match status" value="1"/>
</dbReference>
<dbReference type="CDD" id="cd20625">
    <property type="entry name" value="CYP164-like"/>
    <property type="match status" value="1"/>
</dbReference>
<dbReference type="SUPFAM" id="SSF48264">
    <property type="entry name" value="Cytochrome P450"/>
    <property type="match status" value="1"/>
</dbReference>
<evidence type="ECO:0000256" key="5">
    <source>
        <dbReference type="ARBA" id="ARBA00023004"/>
    </source>
</evidence>
<keyword evidence="3 7" id="KW-0479">Metal-binding</keyword>
<evidence type="ECO:0008006" key="10">
    <source>
        <dbReference type="Google" id="ProtNLM"/>
    </source>
</evidence>
<keyword evidence="6 7" id="KW-0503">Monooxygenase</keyword>
<dbReference type="InterPro" id="IPR036396">
    <property type="entry name" value="Cyt_P450_sf"/>
</dbReference>
<proteinExistence type="inferred from homology"/>
<evidence type="ECO:0000256" key="2">
    <source>
        <dbReference type="ARBA" id="ARBA00022617"/>
    </source>
</evidence>
<dbReference type="GO" id="GO:0020037">
    <property type="term" value="F:heme binding"/>
    <property type="evidence" value="ECO:0007669"/>
    <property type="project" value="InterPro"/>
</dbReference>
<accession>A0A0S4QJN3</accession>
<dbReference type="GO" id="GO:0004497">
    <property type="term" value="F:monooxygenase activity"/>
    <property type="evidence" value="ECO:0007669"/>
    <property type="project" value="UniProtKB-KW"/>
</dbReference>
<dbReference type="AlphaFoldDB" id="A0A0S4QJN3"/>
<evidence type="ECO:0000256" key="1">
    <source>
        <dbReference type="ARBA" id="ARBA00010617"/>
    </source>
</evidence>
<comment type="similarity">
    <text evidence="1 7">Belongs to the cytochrome P450 family.</text>
</comment>
<dbReference type="GO" id="GO:0016705">
    <property type="term" value="F:oxidoreductase activity, acting on paired donors, with incorporation or reduction of molecular oxygen"/>
    <property type="evidence" value="ECO:0007669"/>
    <property type="project" value="InterPro"/>
</dbReference>
<dbReference type="InterPro" id="IPR002397">
    <property type="entry name" value="Cyt_P450_B"/>
</dbReference>
<gene>
    <name evidence="8" type="ORF">Ga0074812_10599</name>
</gene>
<keyword evidence="4 7" id="KW-0560">Oxidoreductase</keyword>
<dbReference type="Pfam" id="PF00067">
    <property type="entry name" value="p450"/>
    <property type="match status" value="1"/>
</dbReference>
<evidence type="ECO:0000256" key="3">
    <source>
        <dbReference type="ARBA" id="ARBA00022723"/>
    </source>
</evidence>
<organism evidence="8 9">
    <name type="scientific">Parafrankia irregularis</name>
    <dbReference type="NCBI Taxonomy" id="795642"/>
    <lineage>
        <taxon>Bacteria</taxon>
        <taxon>Bacillati</taxon>
        <taxon>Actinomycetota</taxon>
        <taxon>Actinomycetes</taxon>
        <taxon>Frankiales</taxon>
        <taxon>Frankiaceae</taxon>
        <taxon>Parafrankia</taxon>
    </lineage>
</organism>
<dbReference type="RefSeq" id="WP_091273983.1">
    <property type="nucleotide sequence ID" value="NZ_FAOZ01000005.1"/>
</dbReference>
<keyword evidence="5 7" id="KW-0408">Iron</keyword>
<dbReference type="Proteomes" id="UP000198802">
    <property type="component" value="Unassembled WGS sequence"/>
</dbReference>
<dbReference type="PANTHER" id="PTHR46696">
    <property type="entry name" value="P450, PUTATIVE (EUROFUNG)-RELATED"/>
    <property type="match status" value="1"/>
</dbReference>